<reference evidence="1" key="1">
    <citation type="submission" date="2013-04" db="EMBL/GenBank/DDBJ databases">
        <title>The genome sequencing project of 58 acetic acid bacteria.</title>
        <authorList>
            <person name="Okamoto-Kainuma A."/>
            <person name="Ishikawa M."/>
            <person name="Umino S."/>
            <person name="Koizumi Y."/>
            <person name="Shiwa Y."/>
            <person name="Yoshikawa H."/>
            <person name="Matsutani M."/>
            <person name="Matsushita K."/>
        </authorList>
    </citation>
    <scope>NUCLEOTIDE SEQUENCE</scope>
    <source>
        <strain evidence="1">NRIC 0521</strain>
    </source>
</reference>
<sequence>MLVLSTDPATQILIRWHEHDDMHDTNAGPIQGWHLSGSCHIHLIHPGITGSTGRPWPDVVAYAILRNGPVMQGL</sequence>
<keyword evidence="2" id="KW-1185">Reference proteome</keyword>
<dbReference type="EMBL" id="BAQJ01000298">
    <property type="protein sequence ID" value="GBQ76273.1"/>
    <property type="molecule type" value="Genomic_DNA"/>
</dbReference>
<comment type="caution">
    <text evidence="1">The sequence shown here is derived from an EMBL/GenBank/DDBJ whole genome shotgun (WGS) entry which is preliminary data.</text>
</comment>
<name>A0ABQ0PMZ6_9PROT</name>
<proteinExistence type="predicted"/>
<organism evidence="1 2">
    <name type="scientific">Komagataeibacter intermedius NRIC 0521</name>
    <dbReference type="NCBI Taxonomy" id="1307934"/>
    <lineage>
        <taxon>Bacteria</taxon>
        <taxon>Pseudomonadati</taxon>
        <taxon>Pseudomonadota</taxon>
        <taxon>Alphaproteobacteria</taxon>
        <taxon>Acetobacterales</taxon>
        <taxon>Acetobacteraceae</taxon>
        <taxon>Komagataeibacter</taxon>
    </lineage>
</organism>
<accession>A0ABQ0PMZ6</accession>
<evidence type="ECO:0000313" key="2">
    <source>
        <dbReference type="Proteomes" id="UP001061452"/>
    </source>
</evidence>
<evidence type="ECO:0000313" key="1">
    <source>
        <dbReference type="EMBL" id="GBQ76273.1"/>
    </source>
</evidence>
<gene>
    <name evidence="1" type="ORF">AA0521_2858</name>
</gene>
<dbReference type="Proteomes" id="UP001061452">
    <property type="component" value="Unassembled WGS sequence"/>
</dbReference>
<protein>
    <submittedName>
        <fullName evidence="1">Uncharacterized protein</fullName>
    </submittedName>
</protein>